<feature type="compositionally biased region" description="Basic and acidic residues" evidence="1">
    <location>
        <begin position="15"/>
        <end position="27"/>
    </location>
</feature>
<organism evidence="2 3">
    <name type="scientific">Actinokineospora globicatena</name>
    <dbReference type="NCBI Taxonomy" id="103729"/>
    <lineage>
        <taxon>Bacteria</taxon>
        <taxon>Bacillati</taxon>
        <taxon>Actinomycetota</taxon>
        <taxon>Actinomycetes</taxon>
        <taxon>Pseudonocardiales</taxon>
        <taxon>Pseudonocardiaceae</taxon>
        <taxon>Actinokineospora</taxon>
    </lineage>
</organism>
<proteinExistence type="predicted"/>
<dbReference type="EMBL" id="BSSD01000006">
    <property type="protein sequence ID" value="GLW93411.1"/>
    <property type="molecule type" value="Genomic_DNA"/>
</dbReference>
<evidence type="ECO:0000313" key="2">
    <source>
        <dbReference type="EMBL" id="GLW93411.1"/>
    </source>
</evidence>
<dbReference type="Proteomes" id="UP001165042">
    <property type="component" value="Unassembled WGS sequence"/>
</dbReference>
<evidence type="ECO:0000256" key="1">
    <source>
        <dbReference type="SAM" id="MobiDB-lite"/>
    </source>
</evidence>
<name>A0A9W6VBQ6_9PSEU</name>
<comment type="caution">
    <text evidence="2">The sequence shown here is derived from an EMBL/GenBank/DDBJ whole genome shotgun (WGS) entry which is preliminary data.</text>
</comment>
<feature type="region of interest" description="Disordered" evidence="1">
    <location>
        <begin position="1"/>
        <end position="51"/>
    </location>
</feature>
<keyword evidence="3" id="KW-1185">Reference proteome</keyword>
<sequence length="81" mass="9153">MLAEHTPLRIVSGPNERRVRREADRTGTRARSVGTRPRWPRAAKGIGAAGVPAEHTPLRIVSGPHEWWLRREVDRTGTRAR</sequence>
<protein>
    <submittedName>
        <fullName evidence="2">Uncharacterized protein</fullName>
    </submittedName>
</protein>
<evidence type="ECO:0000313" key="3">
    <source>
        <dbReference type="Proteomes" id="UP001165042"/>
    </source>
</evidence>
<dbReference type="AlphaFoldDB" id="A0A9W6VBQ6"/>
<gene>
    <name evidence="2" type="ORF">Aglo03_42270</name>
</gene>
<reference evidence="2" key="1">
    <citation type="submission" date="2023-02" db="EMBL/GenBank/DDBJ databases">
        <title>Actinokineospora globicatena NBRC 15670.</title>
        <authorList>
            <person name="Ichikawa N."/>
            <person name="Sato H."/>
            <person name="Tonouchi N."/>
        </authorList>
    </citation>
    <scope>NUCLEOTIDE SEQUENCE</scope>
    <source>
        <strain evidence="2">NBRC 15670</strain>
    </source>
</reference>
<accession>A0A9W6VBQ6</accession>